<comment type="subcellular location">
    <subcellularLocation>
        <location evidence="1">Endomembrane system</location>
        <topology evidence="1">Multi-pass membrane protein</topology>
    </subcellularLocation>
</comment>
<dbReference type="InterPro" id="IPR008217">
    <property type="entry name" value="Ccc1_fam"/>
</dbReference>
<evidence type="ECO:0000256" key="6">
    <source>
        <dbReference type="SAM" id="Phobius"/>
    </source>
</evidence>
<keyword evidence="8" id="KW-1185">Reference proteome</keyword>
<protein>
    <submittedName>
        <fullName evidence="7">VIT1/CCC1 transporter family protein</fullName>
    </submittedName>
</protein>
<feature type="transmembrane region" description="Helical" evidence="6">
    <location>
        <begin position="156"/>
        <end position="177"/>
    </location>
</feature>
<feature type="region of interest" description="Disordered" evidence="5">
    <location>
        <begin position="1"/>
        <end position="23"/>
    </location>
</feature>
<keyword evidence="2 6" id="KW-0812">Transmembrane</keyword>
<dbReference type="CDD" id="cd01044">
    <property type="entry name" value="Ferritin_CCC1_N"/>
    <property type="match status" value="1"/>
</dbReference>
<accession>A0A9X3LKS4</accession>
<sequence>MSDVTGANGADAAEQVEQPQPTKRQIARWQQYLANERAEGAVYRELARKKTGEERAILLGLAEAEARHEAYWKNRLGEYVGLPRKASLDTRMKAWMARRFGSVFVLALMQSSEQRNEYISDADADDQLAADETIHAEVVRGLAARGRARMSGDFRAAIFGANDGLVSNLALVLGMVGTGGSSHLVLVTGIAGLLAGALSMAAGEYVSVTSQKELLGANAPDPNASRSLPNLDVNQNELALVYRARGMSEQEAADRARRVFDSIIETNQPVGEQAFDAEKVGTVSVQGAGESMAEHAAPKHEDGGSGLSAAVSSFFCFAVGALIPVLPYIFGLSGSTAAIVACVMVGLALMFTGSVVGLLSGVEPGRRALRQLLIGFGAAGATYLLGSLFNV</sequence>
<feature type="transmembrane region" description="Helical" evidence="6">
    <location>
        <begin position="307"/>
        <end position="330"/>
    </location>
</feature>
<dbReference type="AlphaFoldDB" id="A0A9X3LKS4"/>
<keyword evidence="4 6" id="KW-0472">Membrane</keyword>
<proteinExistence type="predicted"/>
<comment type="caution">
    <text evidence="7">The sequence shown here is derived from an EMBL/GenBank/DDBJ whole genome shotgun (WGS) entry which is preliminary data.</text>
</comment>
<dbReference type="EMBL" id="JAKMUT010000004">
    <property type="protein sequence ID" value="MCZ9289796.1"/>
    <property type="molecule type" value="Genomic_DNA"/>
</dbReference>
<evidence type="ECO:0000313" key="8">
    <source>
        <dbReference type="Proteomes" id="UP001146469"/>
    </source>
</evidence>
<gene>
    <name evidence="7" type="ORF">L8V00_06200</name>
</gene>
<evidence type="ECO:0000256" key="1">
    <source>
        <dbReference type="ARBA" id="ARBA00004127"/>
    </source>
</evidence>
<dbReference type="InterPro" id="IPR039376">
    <property type="entry name" value="Ferritin_CCC1_N"/>
</dbReference>
<dbReference type="CDD" id="cd02433">
    <property type="entry name" value="Nodulin-21_like_2"/>
    <property type="match status" value="1"/>
</dbReference>
<feature type="transmembrane region" description="Helical" evidence="6">
    <location>
        <begin position="372"/>
        <end position="389"/>
    </location>
</feature>
<dbReference type="Proteomes" id="UP001146469">
    <property type="component" value="Unassembled WGS sequence"/>
</dbReference>
<reference evidence="7" key="1">
    <citation type="submission" date="2022-02" db="EMBL/GenBank/DDBJ databases">
        <title>Corynebacterium sp. from urogenital microbiome.</title>
        <authorList>
            <person name="Cappelli E.A."/>
            <person name="Ribeiro T.G."/>
            <person name="Peixe L."/>
        </authorList>
    </citation>
    <scope>NUCLEOTIDE SEQUENCE</scope>
    <source>
        <strain evidence="7">C8Ua_174</strain>
    </source>
</reference>
<dbReference type="GO" id="GO:0030026">
    <property type="term" value="P:intracellular manganese ion homeostasis"/>
    <property type="evidence" value="ECO:0007669"/>
    <property type="project" value="InterPro"/>
</dbReference>
<evidence type="ECO:0000256" key="5">
    <source>
        <dbReference type="SAM" id="MobiDB-lite"/>
    </source>
</evidence>
<evidence type="ECO:0000256" key="3">
    <source>
        <dbReference type="ARBA" id="ARBA00022989"/>
    </source>
</evidence>
<dbReference type="Pfam" id="PF01988">
    <property type="entry name" value="VIT1"/>
    <property type="match status" value="1"/>
</dbReference>
<dbReference type="GO" id="GO:0005384">
    <property type="term" value="F:manganese ion transmembrane transporter activity"/>
    <property type="evidence" value="ECO:0007669"/>
    <property type="project" value="InterPro"/>
</dbReference>
<organism evidence="7 8">
    <name type="scientific">Corynebacterium evansiae</name>
    <dbReference type="NCBI Taxonomy" id="2913499"/>
    <lineage>
        <taxon>Bacteria</taxon>
        <taxon>Bacillati</taxon>
        <taxon>Actinomycetota</taxon>
        <taxon>Actinomycetes</taxon>
        <taxon>Mycobacteriales</taxon>
        <taxon>Corynebacteriaceae</taxon>
        <taxon>Corynebacterium</taxon>
    </lineage>
</organism>
<dbReference type="RefSeq" id="WP_034985317.1">
    <property type="nucleotide sequence ID" value="NZ_JAKMUT010000004.1"/>
</dbReference>
<evidence type="ECO:0000256" key="2">
    <source>
        <dbReference type="ARBA" id="ARBA00022692"/>
    </source>
</evidence>
<dbReference type="PANTHER" id="PTHR31851">
    <property type="entry name" value="FE(2+)/MN(2+) TRANSPORTER PCL1"/>
    <property type="match status" value="1"/>
</dbReference>
<feature type="transmembrane region" description="Helical" evidence="6">
    <location>
        <begin position="183"/>
        <end position="202"/>
    </location>
</feature>
<keyword evidence="3 6" id="KW-1133">Transmembrane helix</keyword>
<feature type="transmembrane region" description="Helical" evidence="6">
    <location>
        <begin position="336"/>
        <end position="360"/>
    </location>
</feature>
<name>A0A9X3LKS4_9CORY</name>
<evidence type="ECO:0000313" key="7">
    <source>
        <dbReference type="EMBL" id="MCZ9289796.1"/>
    </source>
</evidence>
<dbReference type="GO" id="GO:0012505">
    <property type="term" value="C:endomembrane system"/>
    <property type="evidence" value="ECO:0007669"/>
    <property type="project" value="UniProtKB-SubCell"/>
</dbReference>
<evidence type="ECO:0000256" key="4">
    <source>
        <dbReference type="ARBA" id="ARBA00023136"/>
    </source>
</evidence>